<protein>
    <submittedName>
        <fullName evidence="1">Uncharacterized protein</fullName>
    </submittedName>
</protein>
<name>A0A927WBB0_9CLOT</name>
<dbReference type="Proteomes" id="UP000768462">
    <property type="component" value="Unassembled WGS sequence"/>
</dbReference>
<proteinExistence type="predicted"/>
<comment type="caution">
    <text evidence="1">The sequence shown here is derived from an EMBL/GenBank/DDBJ whole genome shotgun (WGS) entry which is preliminary data.</text>
</comment>
<dbReference type="EMBL" id="SVCM01000032">
    <property type="protein sequence ID" value="MBE6059109.1"/>
    <property type="molecule type" value="Genomic_DNA"/>
</dbReference>
<accession>A0A927WBB0</accession>
<evidence type="ECO:0000313" key="1">
    <source>
        <dbReference type="EMBL" id="MBE6059109.1"/>
    </source>
</evidence>
<sequence length="67" mass="7755">MAIKPITISFKNNAEDKELNLWINSHSNYSGFIKDLLRKAMNEERKEDGEVIKRQVESSNLIDLGDF</sequence>
<evidence type="ECO:0000313" key="2">
    <source>
        <dbReference type="Proteomes" id="UP000768462"/>
    </source>
</evidence>
<reference evidence="1" key="1">
    <citation type="submission" date="2019-04" db="EMBL/GenBank/DDBJ databases">
        <title>Evolution of Biomass-Degrading Anaerobic Consortia Revealed by Metagenomics.</title>
        <authorList>
            <person name="Peng X."/>
        </authorList>
    </citation>
    <scope>NUCLEOTIDE SEQUENCE</scope>
    <source>
        <strain evidence="1">SIG254</strain>
    </source>
</reference>
<organism evidence="1 2">
    <name type="scientific">Clostridium sulfidigenes</name>
    <dbReference type="NCBI Taxonomy" id="318464"/>
    <lineage>
        <taxon>Bacteria</taxon>
        <taxon>Bacillati</taxon>
        <taxon>Bacillota</taxon>
        <taxon>Clostridia</taxon>
        <taxon>Eubacteriales</taxon>
        <taxon>Clostridiaceae</taxon>
        <taxon>Clostridium</taxon>
    </lineage>
</organism>
<gene>
    <name evidence="1" type="ORF">E7215_02895</name>
</gene>
<dbReference type="AlphaFoldDB" id="A0A927WBB0"/>